<evidence type="ECO:0000313" key="8">
    <source>
        <dbReference type="Proteomes" id="UP000000674"/>
    </source>
</evidence>
<feature type="transmembrane region" description="Helical" evidence="6">
    <location>
        <begin position="63"/>
        <end position="85"/>
    </location>
</feature>
<evidence type="ECO:0000256" key="6">
    <source>
        <dbReference type="SAM" id="Phobius"/>
    </source>
</evidence>
<dbReference type="OrthoDB" id="147966at2157"/>
<keyword evidence="8" id="KW-1185">Reference proteome</keyword>
<feature type="transmembrane region" description="Helical" evidence="6">
    <location>
        <begin position="179"/>
        <end position="199"/>
    </location>
</feature>
<dbReference type="PROSITE" id="PS51257">
    <property type="entry name" value="PROKAR_LIPOPROTEIN"/>
    <property type="match status" value="1"/>
</dbReference>
<dbReference type="CDD" id="cd16914">
    <property type="entry name" value="EcfT"/>
    <property type="match status" value="1"/>
</dbReference>
<keyword evidence="2" id="KW-1003">Cell membrane</keyword>
<dbReference type="InterPro" id="IPR012809">
    <property type="entry name" value="ECF_CbiQ"/>
</dbReference>
<dbReference type="GO" id="GO:0006824">
    <property type="term" value="P:cobalt ion transport"/>
    <property type="evidence" value="ECO:0007669"/>
    <property type="project" value="InterPro"/>
</dbReference>
<protein>
    <submittedName>
        <fullName evidence="7">Cobalt ABC transporter, inner membrane subunit CbiQ</fullName>
    </submittedName>
</protein>
<evidence type="ECO:0000256" key="2">
    <source>
        <dbReference type="ARBA" id="ARBA00022475"/>
    </source>
</evidence>
<dbReference type="AlphaFoldDB" id="A0B6P5"/>
<gene>
    <name evidence="7" type="ordered locus">Mthe_0578</name>
</gene>
<dbReference type="HOGENOM" id="CLU_056469_5_0_2"/>
<dbReference type="Proteomes" id="UP000000674">
    <property type="component" value="Chromosome"/>
</dbReference>
<name>A0B6P5_METTP</name>
<dbReference type="NCBIfam" id="TIGR02454">
    <property type="entry name" value="ECF_T_CbiQ"/>
    <property type="match status" value="1"/>
</dbReference>
<evidence type="ECO:0000256" key="3">
    <source>
        <dbReference type="ARBA" id="ARBA00022692"/>
    </source>
</evidence>
<dbReference type="EMBL" id="CP000477">
    <property type="protein sequence ID" value="ABK14369.1"/>
    <property type="molecule type" value="Genomic_DNA"/>
</dbReference>
<dbReference type="GeneID" id="4462559"/>
<keyword evidence="3 6" id="KW-0812">Transmembrane</keyword>
<feature type="transmembrane region" description="Helical" evidence="6">
    <location>
        <begin position="24"/>
        <end position="57"/>
    </location>
</feature>
<dbReference type="KEGG" id="mtp:Mthe_0578"/>
<dbReference type="PANTHER" id="PTHR43723:SF1">
    <property type="entry name" value="COBALT TRANSPORT PROTEIN CBIQ"/>
    <property type="match status" value="1"/>
</dbReference>
<evidence type="ECO:0000256" key="1">
    <source>
        <dbReference type="ARBA" id="ARBA00004651"/>
    </source>
</evidence>
<organism evidence="7 8">
    <name type="scientific">Methanothrix thermoacetophila (strain DSM 6194 / JCM 14653 / NBRC 101360 / PT)</name>
    <name type="common">Methanosaeta thermophila</name>
    <dbReference type="NCBI Taxonomy" id="349307"/>
    <lineage>
        <taxon>Archaea</taxon>
        <taxon>Methanobacteriati</taxon>
        <taxon>Methanobacteriota</taxon>
        <taxon>Stenosarchaea group</taxon>
        <taxon>Methanomicrobia</taxon>
        <taxon>Methanotrichales</taxon>
        <taxon>Methanotrichaceae</taxon>
        <taxon>Methanothrix</taxon>
    </lineage>
</organism>
<evidence type="ECO:0000256" key="4">
    <source>
        <dbReference type="ARBA" id="ARBA00022989"/>
    </source>
</evidence>
<dbReference type="RefSeq" id="WP_011695766.1">
    <property type="nucleotide sequence ID" value="NC_008553.1"/>
</dbReference>
<reference evidence="7 8" key="1">
    <citation type="submission" date="2006-10" db="EMBL/GenBank/DDBJ databases">
        <title>Complete sequence of Methanosaeta thermophila PT.</title>
        <authorList>
            <consortium name="US DOE Joint Genome Institute"/>
            <person name="Copeland A."/>
            <person name="Lucas S."/>
            <person name="Lapidus A."/>
            <person name="Barry K."/>
            <person name="Detter J.C."/>
            <person name="Glavina del Rio T."/>
            <person name="Hammon N."/>
            <person name="Israni S."/>
            <person name="Pitluck S."/>
            <person name="Chain P."/>
            <person name="Malfatti S."/>
            <person name="Shin M."/>
            <person name="Vergez L."/>
            <person name="Schmutz J."/>
            <person name="Larimer F."/>
            <person name="Land M."/>
            <person name="Hauser L."/>
            <person name="Kyrpides N."/>
            <person name="Kim E."/>
            <person name="Smith K.S."/>
            <person name="Ingram-Smith C."/>
            <person name="Richardson P."/>
        </authorList>
    </citation>
    <scope>NUCLEOTIDE SEQUENCE [LARGE SCALE GENOMIC DNA]</scope>
    <source>
        <strain evidence="8">DSM 6194 / JCM 14653 / NBRC 101360 / PT</strain>
    </source>
</reference>
<comment type="subcellular location">
    <subcellularLocation>
        <location evidence="1">Cell membrane</location>
        <topology evidence="1">Multi-pass membrane protein</topology>
    </subcellularLocation>
</comment>
<keyword evidence="5 6" id="KW-0472">Membrane</keyword>
<sequence length="254" mass="27537">MHRLLDDHAHDNGLRDVSPKLKLAIGAFSIMACIASPTPAVPLAVSACLSAAVILLARIPWRLYIGIIAIPLSFALLSASVVALLSPGEEIMSLGALSLSREGLWLGMLLVSRTIGGTSSLFFIALTTPMTEIFSILRSMGLPETLVELSMLIYRYIFVLLEEAMLVHSAQEMRMGYTSIRGSISSFAMLASVLFIRAWERGERLMVAMDSRCYSGRMPVGDDHSVRPAHLVVSAIYILSITAFLLAVIRSGLA</sequence>
<keyword evidence="4 6" id="KW-1133">Transmembrane helix</keyword>
<evidence type="ECO:0000313" key="7">
    <source>
        <dbReference type="EMBL" id="ABK14369.1"/>
    </source>
</evidence>
<dbReference type="Pfam" id="PF02361">
    <property type="entry name" value="CbiQ"/>
    <property type="match status" value="1"/>
</dbReference>
<dbReference type="STRING" id="349307.Mthe_0578"/>
<evidence type="ECO:0000256" key="5">
    <source>
        <dbReference type="ARBA" id="ARBA00023136"/>
    </source>
</evidence>
<feature type="transmembrane region" description="Helical" evidence="6">
    <location>
        <begin position="229"/>
        <end position="249"/>
    </location>
</feature>
<dbReference type="GO" id="GO:0043190">
    <property type="term" value="C:ATP-binding cassette (ABC) transporter complex"/>
    <property type="evidence" value="ECO:0007669"/>
    <property type="project" value="InterPro"/>
</dbReference>
<accession>A0B6P5</accession>
<dbReference type="InterPro" id="IPR003339">
    <property type="entry name" value="ABC/ECF_trnsptr_transmembrane"/>
</dbReference>
<proteinExistence type="predicted"/>
<feature type="transmembrane region" description="Helical" evidence="6">
    <location>
        <begin position="105"/>
        <end position="126"/>
    </location>
</feature>
<dbReference type="InterPro" id="IPR052770">
    <property type="entry name" value="Cobalt_transport_CbiQ"/>
</dbReference>
<dbReference type="PANTHER" id="PTHR43723">
    <property type="entry name" value="COBALT TRANSPORT PROTEIN CBIQ"/>
    <property type="match status" value="1"/>
</dbReference>